<comment type="caution">
    <text evidence="2">The sequence shown here is derived from an EMBL/GenBank/DDBJ whole genome shotgun (WGS) entry which is preliminary data.</text>
</comment>
<name>A0ABR2VHP7_9PEZI</name>
<accession>A0ABR2VHP7</accession>
<sequence>MDDGDDDGDDGGVGGNGILQNRKRNRLGVGTPQGDVALW</sequence>
<keyword evidence="3" id="KW-1185">Reference proteome</keyword>
<dbReference type="EMBL" id="JARVKF010000002">
    <property type="protein sequence ID" value="KAK9426473.1"/>
    <property type="molecule type" value="Genomic_DNA"/>
</dbReference>
<protein>
    <submittedName>
        <fullName evidence="2">Uncharacterized protein</fullName>
    </submittedName>
</protein>
<evidence type="ECO:0000256" key="1">
    <source>
        <dbReference type="SAM" id="MobiDB-lite"/>
    </source>
</evidence>
<feature type="region of interest" description="Disordered" evidence="1">
    <location>
        <begin position="1"/>
        <end position="39"/>
    </location>
</feature>
<feature type="compositionally biased region" description="Acidic residues" evidence="1">
    <location>
        <begin position="1"/>
        <end position="10"/>
    </location>
</feature>
<dbReference type="Proteomes" id="UP001408356">
    <property type="component" value="Unassembled WGS sequence"/>
</dbReference>
<gene>
    <name evidence="2" type="ORF">SUNI508_02914</name>
</gene>
<reference evidence="2 3" key="1">
    <citation type="journal article" date="2024" name="J. Plant Pathol.">
        <title>Sequence and assembly of the genome of Seiridium unicorne, isolate CBS 538.82, causal agent of cypress canker disease.</title>
        <authorList>
            <person name="Scali E."/>
            <person name="Rocca G.D."/>
            <person name="Danti R."/>
            <person name="Garbelotto M."/>
            <person name="Barberini S."/>
            <person name="Baroncelli R."/>
            <person name="Emiliani G."/>
        </authorList>
    </citation>
    <scope>NUCLEOTIDE SEQUENCE [LARGE SCALE GENOMIC DNA]</scope>
    <source>
        <strain evidence="2 3">BM-138-508</strain>
    </source>
</reference>
<evidence type="ECO:0000313" key="3">
    <source>
        <dbReference type="Proteomes" id="UP001408356"/>
    </source>
</evidence>
<proteinExistence type="predicted"/>
<evidence type="ECO:0000313" key="2">
    <source>
        <dbReference type="EMBL" id="KAK9426473.1"/>
    </source>
</evidence>
<organism evidence="2 3">
    <name type="scientific">Seiridium unicorne</name>
    <dbReference type="NCBI Taxonomy" id="138068"/>
    <lineage>
        <taxon>Eukaryota</taxon>
        <taxon>Fungi</taxon>
        <taxon>Dikarya</taxon>
        <taxon>Ascomycota</taxon>
        <taxon>Pezizomycotina</taxon>
        <taxon>Sordariomycetes</taxon>
        <taxon>Xylariomycetidae</taxon>
        <taxon>Amphisphaeriales</taxon>
        <taxon>Sporocadaceae</taxon>
        <taxon>Seiridium</taxon>
    </lineage>
</organism>